<protein>
    <submittedName>
        <fullName evidence="1">Uncharacterized protein</fullName>
    </submittedName>
</protein>
<dbReference type="Proteomes" id="UP000724584">
    <property type="component" value="Unassembled WGS sequence"/>
</dbReference>
<evidence type="ECO:0000313" key="1">
    <source>
        <dbReference type="EMBL" id="KAH6637058.1"/>
    </source>
</evidence>
<name>A0ACB7PI86_9PEZI</name>
<accession>A0ACB7PI86</accession>
<organism evidence="1 2">
    <name type="scientific">Chaetomium tenue</name>
    <dbReference type="NCBI Taxonomy" id="1854479"/>
    <lineage>
        <taxon>Eukaryota</taxon>
        <taxon>Fungi</taxon>
        <taxon>Dikarya</taxon>
        <taxon>Ascomycota</taxon>
        <taxon>Pezizomycotina</taxon>
        <taxon>Sordariomycetes</taxon>
        <taxon>Sordariomycetidae</taxon>
        <taxon>Sordariales</taxon>
        <taxon>Chaetomiaceae</taxon>
        <taxon>Chaetomium</taxon>
    </lineage>
</organism>
<comment type="caution">
    <text evidence="1">The sequence shown here is derived from an EMBL/GenBank/DDBJ whole genome shotgun (WGS) entry which is preliminary data.</text>
</comment>
<gene>
    <name evidence="1" type="ORF">F5144DRAFT_205120</name>
</gene>
<keyword evidence="2" id="KW-1185">Reference proteome</keyword>
<sequence length="165" mass="17810">MMLWQLLGCWSQRPDGPLLVPSSWVCLAQGSDRWGTHVAGDRVFLCSSPDDRIEQWTSMIINKSRRCSKPCIAQPGLINKSMLESLVLNLDATGGKANAQTVDNEGQQQWGSTKCPCSNLGASPWSKLHSRSDDASGTPSGSILRQSSRSNIGVGSGKESGPRHD</sequence>
<reference evidence="1 2" key="1">
    <citation type="journal article" date="2021" name="Nat. Commun.">
        <title>Genetic determinants of endophytism in the Arabidopsis root mycobiome.</title>
        <authorList>
            <person name="Mesny F."/>
            <person name="Miyauchi S."/>
            <person name="Thiergart T."/>
            <person name="Pickel B."/>
            <person name="Atanasova L."/>
            <person name="Karlsson M."/>
            <person name="Huettel B."/>
            <person name="Barry K.W."/>
            <person name="Haridas S."/>
            <person name="Chen C."/>
            <person name="Bauer D."/>
            <person name="Andreopoulos W."/>
            <person name="Pangilinan J."/>
            <person name="LaButti K."/>
            <person name="Riley R."/>
            <person name="Lipzen A."/>
            <person name="Clum A."/>
            <person name="Drula E."/>
            <person name="Henrissat B."/>
            <person name="Kohler A."/>
            <person name="Grigoriev I.V."/>
            <person name="Martin F.M."/>
            <person name="Hacquard S."/>
        </authorList>
    </citation>
    <scope>NUCLEOTIDE SEQUENCE [LARGE SCALE GENOMIC DNA]</scope>
    <source>
        <strain evidence="1 2">MPI-SDFR-AT-0079</strain>
    </source>
</reference>
<dbReference type="EMBL" id="JAGIZQ010000003">
    <property type="protein sequence ID" value="KAH6637058.1"/>
    <property type="molecule type" value="Genomic_DNA"/>
</dbReference>
<evidence type="ECO:0000313" key="2">
    <source>
        <dbReference type="Proteomes" id="UP000724584"/>
    </source>
</evidence>
<proteinExistence type="predicted"/>